<dbReference type="PANTHER" id="PTHR35585:SF1">
    <property type="entry name" value="HHE DOMAIN PROTEIN (AFU_ORTHOLOGUE AFUA_4G00730)"/>
    <property type="match status" value="1"/>
</dbReference>
<feature type="domain" description="Hemerythrin-like" evidence="1">
    <location>
        <begin position="40"/>
        <end position="145"/>
    </location>
</feature>
<dbReference type="PANTHER" id="PTHR35585">
    <property type="entry name" value="HHE DOMAIN PROTEIN (AFU_ORTHOLOGUE AFUA_4G00730)"/>
    <property type="match status" value="1"/>
</dbReference>
<dbReference type="EMBL" id="JAVAIL010000002">
    <property type="protein sequence ID" value="MDP4539662.1"/>
    <property type="molecule type" value="Genomic_DNA"/>
</dbReference>
<sequence length="186" mass="20825">MSFLDRIAAAVTPAASEESRNEARRNIDALAAREPWIQPIVDQHREIETCFREAHAAPSHEAVERLSTVLTGHANAEEAVLYPDIADKSSKLHAGMAYEEHAMTKIQLAKLKDMAPGSKEWTEKLEHIESAVAQHIYQEEDSWLPDLAKEMAPERKARLQERYAEEYRRYCGTDNGTARTGAGAAI</sequence>
<accession>A0ABT9H8L3</accession>
<reference evidence="2 3" key="1">
    <citation type="submission" date="2023-08" db="EMBL/GenBank/DDBJ databases">
        <title>genomic of DY56.</title>
        <authorList>
            <person name="Wang Y."/>
        </authorList>
    </citation>
    <scope>NUCLEOTIDE SEQUENCE [LARGE SCALE GENOMIC DNA]</scope>
    <source>
        <strain evidence="2 3">DY56-A-20</strain>
    </source>
</reference>
<protein>
    <submittedName>
        <fullName evidence="2">Hemerythrin domain-containing protein</fullName>
    </submittedName>
</protein>
<dbReference type="Pfam" id="PF01814">
    <property type="entry name" value="Hemerythrin"/>
    <property type="match status" value="1"/>
</dbReference>
<proteinExistence type="predicted"/>
<dbReference type="InterPro" id="IPR012312">
    <property type="entry name" value="Hemerythrin-like"/>
</dbReference>
<evidence type="ECO:0000313" key="3">
    <source>
        <dbReference type="Proteomes" id="UP001235664"/>
    </source>
</evidence>
<gene>
    <name evidence="2" type="ORF">Q9K01_08520</name>
</gene>
<dbReference type="Gene3D" id="1.20.120.520">
    <property type="entry name" value="nmb1532 protein domain like"/>
    <property type="match status" value="1"/>
</dbReference>
<dbReference type="RefSeq" id="WP_305929779.1">
    <property type="nucleotide sequence ID" value="NZ_JAVAIL010000002.1"/>
</dbReference>
<evidence type="ECO:0000259" key="1">
    <source>
        <dbReference type="Pfam" id="PF01814"/>
    </source>
</evidence>
<keyword evidence="3" id="KW-1185">Reference proteome</keyword>
<organism evidence="2 3">
    <name type="scientific">Qipengyuania benthica</name>
    <dbReference type="NCBI Taxonomy" id="3067651"/>
    <lineage>
        <taxon>Bacteria</taxon>
        <taxon>Pseudomonadati</taxon>
        <taxon>Pseudomonadota</taxon>
        <taxon>Alphaproteobacteria</taxon>
        <taxon>Sphingomonadales</taxon>
        <taxon>Erythrobacteraceae</taxon>
        <taxon>Qipengyuania</taxon>
    </lineage>
</organism>
<evidence type="ECO:0000313" key="2">
    <source>
        <dbReference type="EMBL" id="MDP4539662.1"/>
    </source>
</evidence>
<name>A0ABT9H8L3_9SPHN</name>
<dbReference type="Proteomes" id="UP001235664">
    <property type="component" value="Unassembled WGS sequence"/>
</dbReference>
<comment type="caution">
    <text evidence="2">The sequence shown here is derived from an EMBL/GenBank/DDBJ whole genome shotgun (WGS) entry which is preliminary data.</text>
</comment>